<feature type="domain" description="PIN" evidence="1">
    <location>
        <begin position="834"/>
        <end position="969"/>
    </location>
</feature>
<dbReference type="Proteomes" id="UP000182057">
    <property type="component" value="Unassembled WGS sequence"/>
</dbReference>
<dbReference type="Pfam" id="PF20698">
    <property type="entry name" value="PIN-TPR-GreABC"/>
    <property type="match status" value="1"/>
</dbReference>
<dbReference type="InterPro" id="IPR048987">
    <property type="entry name" value="PIN-TPR-GreABC"/>
</dbReference>
<evidence type="ECO:0000259" key="1">
    <source>
        <dbReference type="Pfam" id="PF20698"/>
    </source>
</evidence>
<dbReference type="SUPFAM" id="SSF48452">
    <property type="entry name" value="TPR-like"/>
    <property type="match status" value="1"/>
</dbReference>
<accession>A0A1D3UGF1</accession>
<sequence length="1126" mass="131729">MKLFRKLFGKELAKPNTSVEQQGKKNISVIGNVTESYIGCTININEIEPQWQDRLNAYIATLQQFKPKTALSLLEKLEASFATSAKKPSPEFHSLISFQKGMCYRFLDEREKMCECFITAYNENTSVLEFEEQAALSYFKIEDTQKANELVDKLLCRNEYNPIAWYIKFLSTTTYDFNSIPAFVRQNIMFQYMLYNYFNVKNIYKCISQMKAFSMLPNVKDYSPQDITIANFDENIFYSNVFFSEYLQNYYFAFHSLKEGNVEILKTLEVLLKKIVSAINGSELEKKYGTLFFLNAYIQYILTKELRYISDMRDHYLKLESKNDTLALVCANVLQLNGQIDYALEILDDSDLKESNIFYLKAFCYLKKNDKIQYRTAIQGWINSIEKIDNYVVDNYLASIFTLKDIGETDELKLSDFIQNEKFENQELKTLIETIVKSLISGILDSPQISTLSELASTIQQPNLLLHIAYTYYHFKMYEPAIELYEKHVDREKENLHLFSYMNSLYAAKKGSEELLGLLENWRLNFSFQPDLLRIEADLCAILHNWNRCLQICNLFLDKHKQDEDFLCLKLRCLDVINEDWCDSEIKSMAKNFEDYAFSIDQNIPIVASILVNRGCFVEGMEILYKYSDKRNVRSAYLFATLIYSQRSQNKELLKEFDEITDGCFVKYESNGEINFFEMNKNGSDNLYDELLGHKLGDVISIKRMSSKDYSIRILRIMDKYLYLHDKILEEAKQPLSGLPMEPFNFTSTDPEEMKKDLISLFGQQGEQEKRLRETAINNYYRRELSFTEVIRQAFRNDYLGGYTSLIFEHSGIVILPLSFYESLPQPVNTTNYVIDFSSLAILYQIAKEHNITYPNKFLISAFTMDMIKQKLRNIQSGPKSELSVVVTSEDVIKYQIPENVHQNNIAYLEGLLKWIEKNCEAVVSPRVIDFKRNIDIDDEKEFFIDYILNTLLVCEDKQGILLTDDFVYFKFNLAQIQFSMSTERYIKNILGDEHPASFEFIKNKYRGYTLTTKQLFGEFDKKMNSQDSYYTNCLENISMVSATPCVELVNMIVQTQLDTNQKEIEIKNIFVNIFKNSPLTNEIIQGFQQLLFLELNYSQENLNFVRQCLEHVYQILGISMMNIKK</sequence>
<dbReference type="Gene3D" id="1.25.40.10">
    <property type="entry name" value="Tetratricopeptide repeat domain"/>
    <property type="match status" value="1"/>
</dbReference>
<dbReference type="InterPro" id="IPR011990">
    <property type="entry name" value="TPR-like_helical_dom_sf"/>
</dbReference>
<reference evidence="2 3" key="1">
    <citation type="submission" date="2016-09" db="EMBL/GenBank/DDBJ databases">
        <authorList>
            <person name="Capua I."/>
            <person name="De Benedictis P."/>
            <person name="Joannis T."/>
            <person name="Lombin L.H."/>
            <person name="Cattoli G."/>
        </authorList>
    </citation>
    <scope>NUCLEOTIDE SEQUENCE [LARGE SCALE GENOMIC DNA]</scope>
    <source>
        <strain evidence="2 3">UB20</strain>
    </source>
</reference>
<dbReference type="RefSeq" id="WP_256122181.1">
    <property type="nucleotide sequence ID" value="NZ_FMMM01000023.1"/>
</dbReference>
<dbReference type="EMBL" id="FMMM01000023">
    <property type="protein sequence ID" value="SCQ19220.1"/>
    <property type="molecule type" value="Genomic_DNA"/>
</dbReference>
<evidence type="ECO:0000313" key="2">
    <source>
        <dbReference type="EMBL" id="SCQ19220.1"/>
    </source>
</evidence>
<dbReference type="AlphaFoldDB" id="A0A1D3UGF1"/>
<gene>
    <name evidence="2" type="ORF">TFUB20_00631</name>
</gene>
<evidence type="ECO:0000313" key="3">
    <source>
        <dbReference type="Proteomes" id="UP000182057"/>
    </source>
</evidence>
<organism evidence="2 3">
    <name type="scientific">Tannerella forsythia</name>
    <name type="common">Bacteroides forsythus</name>
    <dbReference type="NCBI Taxonomy" id="28112"/>
    <lineage>
        <taxon>Bacteria</taxon>
        <taxon>Pseudomonadati</taxon>
        <taxon>Bacteroidota</taxon>
        <taxon>Bacteroidia</taxon>
        <taxon>Bacteroidales</taxon>
        <taxon>Tannerellaceae</taxon>
        <taxon>Tannerella</taxon>
    </lineage>
</organism>
<name>A0A1D3UGF1_TANFO</name>
<protein>
    <recommendedName>
        <fullName evidence="1">PIN domain-containing protein</fullName>
    </recommendedName>
</protein>
<proteinExistence type="predicted"/>